<dbReference type="HOGENOM" id="CLU_2141411_0_0_5"/>
<gene>
    <name evidence="2" type="ordered locus">Meso_2916</name>
</gene>
<organism evidence="2">
    <name type="scientific">Chelativorans sp. (strain BNC1)</name>
    <dbReference type="NCBI Taxonomy" id="266779"/>
    <lineage>
        <taxon>Bacteria</taxon>
        <taxon>Pseudomonadati</taxon>
        <taxon>Pseudomonadota</taxon>
        <taxon>Alphaproteobacteria</taxon>
        <taxon>Hyphomicrobiales</taxon>
        <taxon>Phyllobacteriaceae</taxon>
        <taxon>Chelativorans</taxon>
    </lineage>
</organism>
<sequence length="112" mass="12423">MASRHSRRNSPSPNSPIPLTLDELEISPMTVLGNLREDARFPAAERRFESAGVDRSLDRRIECNKLGFGLGAITRVNPRDDGLEREVLCAAMRKGRVRDVVANRAVLQQLAA</sequence>
<accession>Q11E86</accession>
<protein>
    <submittedName>
        <fullName evidence="2">Uncharacterized protein</fullName>
    </submittedName>
</protein>
<name>Q11E86_CHESB</name>
<dbReference type="EMBL" id="CP000390">
    <property type="protein sequence ID" value="ABG64289.1"/>
    <property type="molecule type" value="Genomic_DNA"/>
</dbReference>
<reference evidence="2" key="1">
    <citation type="submission" date="2006-06" db="EMBL/GenBank/DDBJ databases">
        <title>Complete sequence of chromosome of Chelativorans sp. BNC1.</title>
        <authorList>
            <consortium name="US DOE Joint Genome Institute"/>
            <person name="Copeland A."/>
            <person name="Lucas S."/>
            <person name="Lapidus A."/>
            <person name="Barry K."/>
            <person name="Detter J.C."/>
            <person name="Glavina del Rio T."/>
            <person name="Hammon N."/>
            <person name="Israni S."/>
            <person name="Dalin E."/>
            <person name="Tice H."/>
            <person name="Pitluck S."/>
            <person name="Chertkov O."/>
            <person name="Brettin T."/>
            <person name="Bruce D."/>
            <person name="Han C."/>
            <person name="Tapia R."/>
            <person name="Gilna P."/>
            <person name="Schmutz J."/>
            <person name="Larimer F."/>
            <person name="Land M."/>
            <person name="Hauser L."/>
            <person name="Kyrpides N."/>
            <person name="Mikhailova N."/>
            <person name="Richardson P."/>
        </authorList>
    </citation>
    <scope>NUCLEOTIDE SEQUENCE</scope>
    <source>
        <strain evidence="2">BNC1</strain>
    </source>
</reference>
<evidence type="ECO:0000313" key="2">
    <source>
        <dbReference type="EMBL" id="ABG64289.1"/>
    </source>
</evidence>
<dbReference type="KEGG" id="mes:Meso_2916"/>
<feature type="region of interest" description="Disordered" evidence="1">
    <location>
        <begin position="1"/>
        <end position="20"/>
    </location>
</feature>
<dbReference type="AlphaFoldDB" id="Q11E86"/>
<proteinExistence type="predicted"/>
<evidence type="ECO:0000256" key="1">
    <source>
        <dbReference type="SAM" id="MobiDB-lite"/>
    </source>
</evidence>